<dbReference type="Proteomes" id="UP001597108">
    <property type="component" value="Unassembled WGS sequence"/>
</dbReference>
<evidence type="ECO:0000256" key="1">
    <source>
        <dbReference type="SAM" id="SignalP"/>
    </source>
</evidence>
<reference evidence="3" key="1">
    <citation type="journal article" date="2019" name="Int. J. Syst. Evol. Microbiol.">
        <title>The Global Catalogue of Microorganisms (GCM) 10K type strain sequencing project: providing services to taxonomists for standard genome sequencing and annotation.</title>
        <authorList>
            <consortium name="The Broad Institute Genomics Platform"/>
            <consortium name="The Broad Institute Genome Sequencing Center for Infectious Disease"/>
            <person name="Wu L."/>
            <person name="Ma J."/>
        </authorList>
    </citation>
    <scope>NUCLEOTIDE SEQUENCE [LARGE SCALE GENOMIC DNA]</scope>
    <source>
        <strain evidence="3">CCUG 60524</strain>
    </source>
</reference>
<sequence length="442" mass="49399">MLVPALLAAALSLSSAQAEERGWEFRLDAEGNTSEEDGESFASIKWREPLSFSGIDAVFSSALVDQTVYDRFAPVPQLSGRRQGTYLENRLIIGDGDASVGLDLLYTIVRYTGPDAPDAEYDDAFVGMIDFGVGSIGETSYRMFTEYSVTGKDFRRQEDIRLEDFSDSEYTRRGTEQWSFGVVAESGPLDTSLAYTILHGLTARARGFESGQTETGIDLDLVYTSPTAPGDNVFAPDTTYASFEINEVEVPGGSGTDDQYWTVSLGSYWTTETGGLAFDYEFYHYDNRQSGTQSEDASYQTFDISYDYSPSDLWWAYSYLSIDISEDDSSSFPFSQTEVDTGLEVGFRIDRFPDLFGGVEYYNLDARYLSGADGYDFDREDVTLYAGLDLSKFIPAADGYRSRLRIGFEKTFSTEFDGSRQSDRRELSDDFGLRLEAVYLPR</sequence>
<feature type="chain" id="PRO_5046636310" description="Outer membrane beta-barrel protein" evidence="1">
    <location>
        <begin position="19"/>
        <end position="442"/>
    </location>
</feature>
<feature type="signal peptide" evidence="1">
    <location>
        <begin position="1"/>
        <end position="18"/>
    </location>
</feature>
<gene>
    <name evidence="2" type="ORF">ACFQ2S_11530</name>
</gene>
<keyword evidence="3" id="KW-1185">Reference proteome</keyword>
<name>A0ABW3IRM6_9RHOB</name>
<dbReference type="EMBL" id="JBHTJT010000013">
    <property type="protein sequence ID" value="MFD0980282.1"/>
    <property type="molecule type" value="Genomic_DNA"/>
</dbReference>
<proteinExistence type="predicted"/>
<organism evidence="2 3">
    <name type="scientific">Tropicimonas aquimaris</name>
    <dbReference type="NCBI Taxonomy" id="914152"/>
    <lineage>
        <taxon>Bacteria</taxon>
        <taxon>Pseudomonadati</taxon>
        <taxon>Pseudomonadota</taxon>
        <taxon>Alphaproteobacteria</taxon>
        <taxon>Rhodobacterales</taxon>
        <taxon>Roseobacteraceae</taxon>
        <taxon>Tropicimonas</taxon>
    </lineage>
</organism>
<accession>A0ABW3IRM6</accession>
<protein>
    <recommendedName>
        <fullName evidence="4">Outer membrane beta-barrel protein</fullName>
    </recommendedName>
</protein>
<evidence type="ECO:0000313" key="2">
    <source>
        <dbReference type="EMBL" id="MFD0980282.1"/>
    </source>
</evidence>
<evidence type="ECO:0000313" key="3">
    <source>
        <dbReference type="Proteomes" id="UP001597108"/>
    </source>
</evidence>
<dbReference type="InterPro" id="IPR023614">
    <property type="entry name" value="Porin_dom_sf"/>
</dbReference>
<evidence type="ECO:0008006" key="4">
    <source>
        <dbReference type="Google" id="ProtNLM"/>
    </source>
</evidence>
<comment type="caution">
    <text evidence="2">The sequence shown here is derived from an EMBL/GenBank/DDBJ whole genome shotgun (WGS) entry which is preliminary data.</text>
</comment>
<dbReference type="Gene3D" id="2.40.160.10">
    <property type="entry name" value="Porin"/>
    <property type="match status" value="1"/>
</dbReference>
<dbReference type="RefSeq" id="WP_386074600.1">
    <property type="nucleotide sequence ID" value="NZ_JBHTJT010000013.1"/>
</dbReference>
<keyword evidence="1" id="KW-0732">Signal</keyword>